<evidence type="ECO:0000313" key="1">
    <source>
        <dbReference type="EMBL" id="SJM92353.1"/>
    </source>
</evidence>
<keyword evidence="2" id="KW-1185">Reference proteome</keyword>
<dbReference type="Proteomes" id="UP000195442">
    <property type="component" value="Unassembled WGS sequence"/>
</dbReference>
<dbReference type="EMBL" id="FUKJ01000187">
    <property type="protein sequence ID" value="SJM92353.1"/>
    <property type="molecule type" value="Genomic_DNA"/>
</dbReference>
<sequence length="44" mass="4544">MAEFYAAVTGVEDPLGVDKQHSTGIARIDGNRAQAFAGVIKAAP</sequence>
<reference evidence="2" key="1">
    <citation type="submission" date="2017-02" db="EMBL/GenBank/DDBJ databases">
        <authorList>
            <person name="Daims H."/>
        </authorList>
    </citation>
    <scope>NUCLEOTIDE SEQUENCE [LARGE SCALE GENOMIC DNA]</scope>
</reference>
<name>A0A1R4H7Y5_9GAMM</name>
<proteinExistence type="predicted"/>
<dbReference type="AlphaFoldDB" id="A0A1R4H7Y5"/>
<accession>A0A1R4H7Y5</accession>
<gene>
    <name evidence="1" type="ORF">CRENPOLYSF2_2670008</name>
</gene>
<evidence type="ECO:0000313" key="2">
    <source>
        <dbReference type="Proteomes" id="UP000195442"/>
    </source>
</evidence>
<protein>
    <submittedName>
        <fullName evidence="1">Uncharacterized protein</fullName>
    </submittedName>
</protein>
<organism evidence="1 2">
    <name type="scientific">Crenothrix polyspora</name>
    <dbReference type="NCBI Taxonomy" id="360316"/>
    <lineage>
        <taxon>Bacteria</taxon>
        <taxon>Pseudomonadati</taxon>
        <taxon>Pseudomonadota</taxon>
        <taxon>Gammaproteobacteria</taxon>
        <taxon>Methylococcales</taxon>
        <taxon>Crenotrichaceae</taxon>
        <taxon>Crenothrix</taxon>
    </lineage>
</organism>